<reference evidence="1 2" key="1">
    <citation type="journal article" date="2018" name="Science">
        <title>The opium poppy genome and morphinan production.</title>
        <authorList>
            <person name="Guo L."/>
            <person name="Winzer T."/>
            <person name="Yang X."/>
            <person name="Li Y."/>
            <person name="Ning Z."/>
            <person name="He Z."/>
            <person name="Teodor R."/>
            <person name="Lu Y."/>
            <person name="Bowser T.A."/>
            <person name="Graham I.A."/>
            <person name="Ye K."/>
        </authorList>
    </citation>
    <scope>NUCLEOTIDE SEQUENCE [LARGE SCALE GENOMIC DNA]</scope>
    <source>
        <strain evidence="2">cv. HN1</strain>
        <tissue evidence="1">Leaves</tissue>
    </source>
</reference>
<name>A0A4Y7JWI3_PAPSO</name>
<accession>A0A4Y7JWI3</accession>
<sequence length="73" mass="7968">MQKGGNGTETFMVAKLSSSVHVPLTDTRLIYSLSWRDCLNQSPQPAAVSTNKAGSTFEHKVLVVGYLEMQVLV</sequence>
<protein>
    <submittedName>
        <fullName evidence="1">Uncharacterized protein</fullName>
    </submittedName>
</protein>
<evidence type="ECO:0000313" key="1">
    <source>
        <dbReference type="EMBL" id="RZC65454.1"/>
    </source>
</evidence>
<keyword evidence="2" id="KW-1185">Reference proteome</keyword>
<dbReference type="EMBL" id="CM010720">
    <property type="protein sequence ID" value="RZC65454.1"/>
    <property type="molecule type" value="Genomic_DNA"/>
</dbReference>
<dbReference type="Proteomes" id="UP000316621">
    <property type="component" value="Chromosome 6"/>
</dbReference>
<gene>
    <name evidence="1" type="ORF">C5167_009142</name>
</gene>
<evidence type="ECO:0000313" key="2">
    <source>
        <dbReference type="Proteomes" id="UP000316621"/>
    </source>
</evidence>
<dbReference type="AlphaFoldDB" id="A0A4Y7JWI3"/>
<organism evidence="1 2">
    <name type="scientific">Papaver somniferum</name>
    <name type="common">Opium poppy</name>
    <dbReference type="NCBI Taxonomy" id="3469"/>
    <lineage>
        <taxon>Eukaryota</taxon>
        <taxon>Viridiplantae</taxon>
        <taxon>Streptophyta</taxon>
        <taxon>Embryophyta</taxon>
        <taxon>Tracheophyta</taxon>
        <taxon>Spermatophyta</taxon>
        <taxon>Magnoliopsida</taxon>
        <taxon>Ranunculales</taxon>
        <taxon>Papaveraceae</taxon>
        <taxon>Papaveroideae</taxon>
        <taxon>Papaver</taxon>
    </lineage>
</organism>
<proteinExistence type="predicted"/>
<dbReference type="Gramene" id="RZC65454">
    <property type="protein sequence ID" value="RZC65454"/>
    <property type="gene ID" value="C5167_009142"/>
</dbReference>